<protein>
    <submittedName>
        <fullName evidence="2">Uncharacterized protein</fullName>
    </submittedName>
</protein>
<evidence type="ECO:0000313" key="3">
    <source>
        <dbReference type="Proteomes" id="UP000824120"/>
    </source>
</evidence>
<gene>
    <name evidence="2" type="ORF">H5410_044937</name>
</gene>
<dbReference type="PANTHER" id="PTHR33710">
    <property type="entry name" value="BNAC02G09200D PROTEIN"/>
    <property type="match status" value="1"/>
</dbReference>
<keyword evidence="3" id="KW-1185">Reference proteome</keyword>
<dbReference type="AlphaFoldDB" id="A0A9J5XA23"/>
<dbReference type="PANTHER" id="PTHR33710:SF71">
    <property type="entry name" value="ENDONUCLEASE_EXONUCLEASE_PHOSPHATASE DOMAIN-CONTAINING PROTEIN"/>
    <property type="match status" value="1"/>
</dbReference>
<dbReference type="Gene3D" id="3.60.10.10">
    <property type="entry name" value="Endonuclease/exonuclease/phosphatase"/>
    <property type="match status" value="1"/>
</dbReference>
<proteinExistence type="predicted"/>
<accession>A0A9J5XA23</accession>
<dbReference type="SUPFAM" id="SSF56219">
    <property type="entry name" value="DNase I-like"/>
    <property type="match status" value="1"/>
</dbReference>
<sequence length="164" mass="18495">MVSTPLITESCQNNTNCPSEADDETDSHGRKPLLLRNPTLKLDLAHANQSNLEFSSISISETVPLTWYEESIQEEFGMVFYSIYGPHTIRKGRDVAPKLPEFGVMGWTLGVQFTWSRGDNFVQASRIDRFLISTEWSDSFKDVKQSALPKVISDHKPILLECGD</sequence>
<comment type="caution">
    <text evidence="2">The sequence shown here is derived from an EMBL/GenBank/DDBJ whole genome shotgun (WGS) entry which is preliminary data.</text>
</comment>
<dbReference type="InterPro" id="IPR036691">
    <property type="entry name" value="Endo/exonu/phosph_ase_sf"/>
</dbReference>
<organism evidence="2 3">
    <name type="scientific">Solanum commersonii</name>
    <name type="common">Commerson's wild potato</name>
    <name type="synonym">Commerson's nightshade</name>
    <dbReference type="NCBI Taxonomy" id="4109"/>
    <lineage>
        <taxon>Eukaryota</taxon>
        <taxon>Viridiplantae</taxon>
        <taxon>Streptophyta</taxon>
        <taxon>Embryophyta</taxon>
        <taxon>Tracheophyta</taxon>
        <taxon>Spermatophyta</taxon>
        <taxon>Magnoliopsida</taxon>
        <taxon>eudicotyledons</taxon>
        <taxon>Gunneridae</taxon>
        <taxon>Pentapetalae</taxon>
        <taxon>asterids</taxon>
        <taxon>lamiids</taxon>
        <taxon>Solanales</taxon>
        <taxon>Solanaceae</taxon>
        <taxon>Solanoideae</taxon>
        <taxon>Solaneae</taxon>
        <taxon>Solanum</taxon>
    </lineage>
</organism>
<name>A0A9J5XA23_SOLCO</name>
<feature type="region of interest" description="Disordered" evidence="1">
    <location>
        <begin position="1"/>
        <end position="30"/>
    </location>
</feature>
<dbReference type="Proteomes" id="UP000824120">
    <property type="component" value="Chromosome 9"/>
</dbReference>
<feature type="compositionally biased region" description="Polar residues" evidence="1">
    <location>
        <begin position="1"/>
        <end position="18"/>
    </location>
</feature>
<dbReference type="EMBL" id="JACXVP010000009">
    <property type="protein sequence ID" value="KAG5584503.1"/>
    <property type="molecule type" value="Genomic_DNA"/>
</dbReference>
<evidence type="ECO:0000256" key="1">
    <source>
        <dbReference type="SAM" id="MobiDB-lite"/>
    </source>
</evidence>
<evidence type="ECO:0000313" key="2">
    <source>
        <dbReference type="EMBL" id="KAG5584503.1"/>
    </source>
</evidence>
<dbReference type="OrthoDB" id="1935089at2759"/>
<reference evidence="2 3" key="1">
    <citation type="submission" date="2020-09" db="EMBL/GenBank/DDBJ databases">
        <title>De no assembly of potato wild relative species, Solanum commersonii.</title>
        <authorList>
            <person name="Cho K."/>
        </authorList>
    </citation>
    <scope>NUCLEOTIDE SEQUENCE [LARGE SCALE GENOMIC DNA]</scope>
    <source>
        <strain evidence="2">LZ3.2</strain>
        <tissue evidence="2">Leaf</tissue>
    </source>
</reference>